<dbReference type="GO" id="GO:0003723">
    <property type="term" value="F:RNA binding"/>
    <property type="evidence" value="ECO:0007669"/>
    <property type="project" value="InterPro"/>
</dbReference>
<evidence type="ECO:0000313" key="4">
    <source>
        <dbReference type="Proteomes" id="UP000293764"/>
    </source>
</evidence>
<gene>
    <name evidence="3" type="ORF">EUA98_01960</name>
</gene>
<feature type="region of interest" description="Disordered" evidence="1">
    <location>
        <begin position="1"/>
        <end position="25"/>
    </location>
</feature>
<keyword evidence="4" id="KW-1185">Reference proteome</keyword>
<evidence type="ECO:0000313" key="3">
    <source>
        <dbReference type="EMBL" id="RYV52726.1"/>
    </source>
</evidence>
<dbReference type="Proteomes" id="UP000293764">
    <property type="component" value="Unassembled WGS sequence"/>
</dbReference>
<dbReference type="SMART" id="SM01012">
    <property type="entry name" value="ANTAR"/>
    <property type="match status" value="1"/>
</dbReference>
<evidence type="ECO:0000256" key="1">
    <source>
        <dbReference type="SAM" id="MobiDB-lite"/>
    </source>
</evidence>
<dbReference type="Pfam" id="PF03861">
    <property type="entry name" value="ANTAR"/>
    <property type="match status" value="1"/>
</dbReference>
<comment type="caution">
    <text evidence="3">The sequence shown here is derived from an EMBL/GenBank/DDBJ whole genome shotgun (WGS) entry which is preliminary data.</text>
</comment>
<evidence type="ECO:0000259" key="2">
    <source>
        <dbReference type="PROSITE" id="PS50921"/>
    </source>
</evidence>
<feature type="domain" description="ANTAR" evidence="2">
    <location>
        <begin position="169"/>
        <end position="230"/>
    </location>
</feature>
<dbReference type="InterPro" id="IPR036388">
    <property type="entry name" value="WH-like_DNA-bd_sf"/>
</dbReference>
<dbReference type="SUPFAM" id="SSF52172">
    <property type="entry name" value="CheY-like"/>
    <property type="match status" value="1"/>
</dbReference>
<sequence length="255" mass="26914">MRARGWDSRGVGGHPSASTGDASFPVHAERGLEPWKRWRTVPCLDSIDLSPGSTGPARPELAELVLAADDLSDLLQRLATAAVHHVDGAASAVITVTRDGRPTTRSGLEQAAGARRSGRLSVPLSDLDRATGSVTLYPRLLAGFGPVERGQAQRFADESSRVLSLALRLARGNEVTDQLSAELASRTVIDHALGIVMGQNRCDANVAFAILRAASQNRHVRLRVVAAEIASTVSRRPPAAGRGVRLDARLGSSGS</sequence>
<proteinExistence type="predicted"/>
<accession>A0A4Q5N3J0</accession>
<dbReference type="AlphaFoldDB" id="A0A4Q5N3J0"/>
<reference evidence="3 4" key="1">
    <citation type="submission" date="2019-01" db="EMBL/GenBank/DDBJ databases">
        <title>Novel species of Cellulomonas.</title>
        <authorList>
            <person name="Liu Q."/>
            <person name="Xin Y.-H."/>
        </authorList>
    </citation>
    <scope>NUCLEOTIDE SEQUENCE [LARGE SCALE GENOMIC DNA]</scope>
    <source>
        <strain evidence="3 4">HLT2-17</strain>
    </source>
</reference>
<dbReference type="Gene3D" id="1.10.10.10">
    <property type="entry name" value="Winged helix-like DNA-binding domain superfamily/Winged helix DNA-binding domain"/>
    <property type="match status" value="1"/>
</dbReference>
<dbReference type="InterPro" id="IPR005561">
    <property type="entry name" value="ANTAR"/>
</dbReference>
<dbReference type="OrthoDB" id="3688893at2"/>
<organism evidence="3 4">
    <name type="scientific">Pengzhenrongella frigida</name>
    <dbReference type="NCBI Taxonomy" id="1259133"/>
    <lineage>
        <taxon>Bacteria</taxon>
        <taxon>Bacillati</taxon>
        <taxon>Actinomycetota</taxon>
        <taxon>Actinomycetes</taxon>
        <taxon>Micrococcales</taxon>
        <taxon>Pengzhenrongella</taxon>
    </lineage>
</organism>
<dbReference type="PROSITE" id="PS50921">
    <property type="entry name" value="ANTAR"/>
    <property type="match status" value="1"/>
</dbReference>
<dbReference type="EMBL" id="SDWW01000003">
    <property type="protein sequence ID" value="RYV52726.1"/>
    <property type="molecule type" value="Genomic_DNA"/>
</dbReference>
<protein>
    <submittedName>
        <fullName evidence="3">ANTAR domain-containing protein</fullName>
    </submittedName>
</protein>
<name>A0A4Q5N3J0_9MICO</name>
<dbReference type="InterPro" id="IPR011006">
    <property type="entry name" value="CheY-like_superfamily"/>
</dbReference>